<dbReference type="RefSeq" id="WP_169343507.1">
    <property type="nucleotide sequence ID" value="NZ_JABBJJ010000014.1"/>
</dbReference>
<protein>
    <submittedName>
        <fullName evidence="1">Uncharacterized protein</fullName>
    </submittedName>
</protein>
<gene>
    <name evidence="1" type="ORF">HG543_04965</name>
</gene>
<evidence type="ECO:0000313" key="1">
    <source>
        <dbReference type="EMBL" id="NMO14210.1"/>
    </source>
</evidence>
<proteinExistence type="predicted"/>
<dbReference type="AlphaFoldDB" id="A0A848L5H9"/>
<dbReference type="Proteomes" id="UP000518300">
    <property type="component" value="Unassembled WGS sequence"/>
</dbReference>
<evidence type="ECO:0000313" key="2">
    <source>
        <dbReference type="Proteomes" id="UP000518300"/>
    </source>
</evidence>
<keyword evidence="2" id="KW-1185">Reference proteome</keyword>
<reference evidence="1 2" key="1">
    <citation type="submission" date="2020-04" db="EMBL/GenBank/DDBJ databases">
        <title>Draft genome of Pyxidicoccus fallax type strain.</title>
        <authorList>
            <person name="Whitworth D.E."/>
        </authorList>
    </citation>
    <scope>NUCLEOTIDE SEQUENCE [LARGE SCALE GENOMIC DNA]</scope>
    <source>
        <strain evidence="1 2">DSM 14698</strain>
    </source>
</reference>
<name>A0A848L5H9_9BACT</name>
<organism evidence="1 2">
    <name type="scientific">Pyxidicoccus fallax</name>
    <dbReference type="NCBI Taxonomy" id="394095"/>
    <lineage>
        <taxon>Bacteria</taxon>
        <taxon>Pseudomonadati</taxon>
        <taxon>Myxococcota</taxon>
        <taxon>Myxococcia</taxon>
        <taxon>Myxococcales</taxon>
        <taxon>Cystobacterineae</taxon>
        <taxon>Myxococcaceae</taxon>
        <taxon>Pyxidicoccus</taxon>
    </lineage>
</organism>
<sequence length="457" mass="50746">MSNVGMATAGLSDLDELALRVRDADSKVLFLEAVQAYRAGAYRSAVTSVWIAVVFDTISKLRELNLSGDKNAATFVKNLEKAIEQKEIRSLQDIERTILDVAESQFELLGPHERSDLERLQSDRNLCAHPALLADGQIFQPTPELVRTHLVHVATHLLRHPPVQGKAALTQLLAEIGRPSFPSDQQRVHEVVSEKLRRAKDVLVRNLVVVLLKNLMSATEAPPSIGSTAAINVLSAISRTHAAIYQREVQAALGGWIDGLEDDKFIAIIRLSGVDSQVWAWMKPAARVRVVEILSKHPVDALAKAGAFDALSISELRPQLLDRFQSLPVDEKQAVMSENPRPEFADEAISLFSRARGFRTAESLGEGIILPLARHFSADQVTRILEAAKENVQIWHASEMPSIFERLFDATRPTLAQTVDAWSDFVRSMIKANPHHDWYHYTGVQEKMRLAGHPMSA</sequence>
<accession>A0A848L5H9</accession>
<dbReference type="EMBL" id="JABBJJ010000014">
    <property type="protein sequence ID" value="NMO14210.1"/>
    <property type="molecule type" value="Genomic_DNA"/>
</dbReference>
<comment type="caution">
    <text evidence="1">The sequence shown here is derived from an EMBL/GenBank/DDBJ whole genome shotgun (WGS) entry which is preliminary data.</text>
</comment>